<dbReference type="EMBL" id="CBXV010000006">
    <property type="protein sequence ID" value="CDM65672.1"/>
    <property type="molecule type" value="Genomic_DNA"/>
</dbReference>
<dbReference type="AlphaFoldDB" id="A0A0B6WY67"/>
<dbReference type="OrthoDB" id="122894at2"/>
<organism evidence="1 2">
    <name type="scientific">Pyrinomonas methylaliphatogenes</name>
    <dbReference type="NCBI Taxonomy" id="454194"/>
    <lineage>
        <taxon>Bacteria</taxon>
        <taxon>Pseudomonadati</taxon>
        <taxon>Acidobacteriota</taxon>
        <taxon>Blastocatellia</taxon>
        <taxon>Blastocatellales</taxon>
        <taxon>Pyrinomonadaceae</taxon>
        <taxon>Pyrinomonas</taxon>
    </lineage>
</organism>
<dbReference type="Proteomes" id="UP000031518">
    <property type="component" value="Unassembled WGS sequence"/>
</dbReference>
<dbReference type="Pfam" id="PF05258">
    <property type="entry name" value="DciA"/>
    <property type="match status" value="1"/>
</dbReference>
<reference evidence="1 2" key="1">
    <citation type="submission" date="2013-12" db="EMBL/GenBank/DDBJ databases">
        <authorList>
            <person name="Stott M."/>
        </authorList>
    </citation>
    <scope>NUCLEOTIDE SEQUENCE [LARGE SCALE GENOMIC DNA]</scope>
    <source>
        <strain evidence="1 2">K22</strain>
    </source>
</reference>
<name>A0A0B6WY67_9BACT</name>
<proteinExistence type="predicted"/>
<gene>
    <name evidence="1" type="ORF">PYK22_01677</name>
</gene>
<dbReference type="InterPro" id="IPR007922">
    <property type="entry name" value="DciA-like"/>
</dbReference>
<evidence type="ECO:0000313" key="2">
    <source>
        <dbReference type="Proteomes" id="UP000031518"/>
    </source>
</evidence>
<evidence type="ECO:0000313" key="1">
    <source>
        <dbReference type="EMBL" id="CDM65672.1"/>
    </source>
</evidence>
<reference evidence="1 2" key="2">
    <citation type="submission" date="2015-01" db="EMBL/GenBank/DDBJ databases">
        <title>Complete genome sequence of Pyrinomonas methylaliphatogenes type strain K22T.</title>
        <authorList>
            <person name="Lee K.C.Y."/>
            <person name="Power J.F."/>
            <person name="Dunfield P.F."/>
            <person name="Morgan X.C."/>
            <person name="Huttenhower C."/>
            <person name="Stott M.B."/>
        </authorList>
    </citation>
    <scope>NUCLEOTIDE SEQUENCE [LARGE SCALE GENOMIC DNA]</scope>
    <source>
        <strain evidence="1 2">K22</strain>
    </source>
</reference>
<dbReference type="RefSeq" id="WP_041976151.1">
    <property type="nucleotide sequence ID" value="NZ_CBXV010000006.1"/>
</dbReference>
<sequence>MDELIRALPLLLRAAGDNEEVAEAAVFVAWRRVAGEGLRYHAIPFRLYRRTLIVAVPDATWQRQIEKISGQLIFRLNSLLGQPIVTYIEFRVDPQTVQRERARRQRISYFVDEEQALRRAEGLRVAAGKIRDEALRRRFLLAAGSCLDRIERSEKIDE</sequence>
<accession>A0A0B6WY67</accession>
<keyword evidence="2" id="KW-1185">Reference proteome</keyword>
<protein>
    <recommendedName>
        <fullName evidence="3">DUF721 domain-containing protein</fullName>
    </recommendedName>
</protein>
<dbReference type="STRING" id="454194.PYK22_01677"/>
<evidence type="ECO:0008006" key="3">
    <source>
        <dbReference type="Google" id="ProtNLM"/>
    </source>
</evidence>